<feature type="transmembrane region" description="Helical" evidence="8">
    <location>
        <begin position="403"/>
        <end position="423"/>
    </location>
</feature>
<keyword evidence="9" id="KW-0732">Signal</keyword>
<evidence type="ECO:0000256" key="6">
    <source>
        <dbReference type="ARBA" id="ARBA00023170"/>
    </source>
</evidence>
<organism evidence="10">
    <name type="scientific">Musca domestica</name>
    <name type="common">House fly</name>
    <dbReference type="NCBI Taxonomy" id="7370"/>
    <lineage>
        <taxon>Eukaryota</taxon>
        <taxon>Metazoa</taxon>
        <taxon>Ecdysozoa</taxon>
        <taxon>Arthropoda</taxon>
        <taxon>Hexapoda</taxon>
        <taxon>Insecta</taxon>
        <taxon>Pterygota</taxon>
        <taxon>Neoptera</taxon>
        <taxon>Endopterygota</taxon>
        <taxon>Diptera</taxon>
        <taxon>Brachycera</taxon>
        <taxon>Muscomorpha</taxon>
        <taxon>Muscoidea</taxon>
        <taxon>Muscidae</taxon>
        <taxon>Musca</taxon>
    </lineage>
</organism>
<evidence type="ECO:0000256" key="7">
    <source>
        <dbReference type="ARBA" id="ARBA00023180"/>
    </source>
</evidence>
<evidence type="ECO:0008006" key="11">
    <source>
        <dbReference type="Google" id="ProtNLM"/>
    </source>
</evidence>
<gene>
    <name evidence="10" type="primary">101887199</name>
</gene>
<accession>A0A1I8N6I2</accession>
<feature type="transmembrane region" description="Helical" evidence="8">
    <location>
        <begin position="596"/>
        <end position="617"/>
    </location>
</feature>
<dbReference type="GO" id="GO:0005886">
    <property type="term" value="C:plasma membrane"/>
    <property type="evidence" value="ECO:0007669"/>
    <property type="project" value="UniProtKB-SubCell"/>
</dbReference>
<keyword evidence="3 8" id="KW-0812">Transmembrane</keyword>
<dbReference type="VEuPathDB" id="VectorBase:MDOA012059"/>
<keyword evidence="6" id="KW-0675">Receptor</keyword>
<evidence type="ECO:0000256" key="4">
    <source>
        <dbReference type="ARBA" id="ARBA00022989"/>
    </source>
</evidence>
<dbReference type="RefSeq" id="XP_005175490.2">
    <property type="nucleotide sequence ID" value="XM_005175433.2"/>
</dbReference>
<evidence type="ECO:0000256" key="3">
    <source>
        <dbReference type="ARBA" id="ARBA00022692"/>
    </source>
</evidence>
<dbReference type="PANTHER" id="PTHR42643:SF41">
    <property type="entry name" value="IONOTROPIC RECEPTOR 20A-RELATED"/>
    <property type="match status" value="1"/>
</dbReference>
<feature type="signal peptide" evidence="9">
    <location>
        <begin position="1"/>
        <end position="24"/>
    </location>
</feature>
<dbReference type="OrthoDB" id="7951606at2759"/>
<evidence type="ECO:0000256" key="2">
    <source>
        <dbReference type="ARBA" id="ARBA00022475"/>
    </source>
</evidence>
<evidence type="ECO:0000256" key="5">
    <source>
        <dbReference type="ARBA" id="ARBA00023136"/>
    </source>
</evidence>
<feature type="transmembrane region" description="Helical" evidence="8">
    <location>
        <begin position="335"/>
        <end position="354"/>
    </location>
</feature>
<dbReference type="VEuPathDB" id="VectorBase:MDOMA2_006286"/>
<evidence type="ECO:0000313" key="10">
    <source>
        <dbReference type="EnsemblMetazoa" id="MDOA012059-PA"/>
    </source>
</evidence>
<dbReference type="AlphaFoldDB" id="A0A1I8N6I2"/>
<dbReference type="PANTHER" id="PTHR42643">
    <property type="entry name" value="IONOTROPIC RECEPTOR 20A-RELATED"/>
    <property type="match status" value="1"/>
</dbReference>
<reference evidence="10" key="1">
    <citation type="submission" date="2020-05" db="UniProtKB">
        <authorList>
            <consortium name="EnsemblMetazoa"/>
        </authorList>
    </citation>
    <scope>IDENTIFICATION</scope>
    <source>
        <strain evidence="10">Aabys</strain>
    </source>
</reference>
<comment type="subcellular location">
    <subcellularLocation>
        <location evidence="1">Cell membrane</location>
        <topology evidence="1">Multi-pass membrane protein</topology>
    </subcellularLocation>
</comment>
<keyword evidence="2" id="KW-1003">Cell membrane</keyword>
<evidence type="ECO:0000256" key="9">
    <source>
        <dbReference type="SAM" id="SignalP"/>
    </source>
</evidence>
<evidence type="ECO:0000256" key="1">
    <source>
        <dbReference type="ARBA" id="ARBA00004651"/>
    </source>
</evidence>
<dbReference type="KEGG" id="mde:101887199"/>
<protein>
    <recommendedName>
        <fullName evidence="11">Ionotropic glutamate receptor C-terminal domain-containing protein</fullName>
    </recommendedName>
</protein>
<keyword evidence="5 8" id="KW-0472">Membrane</keyword>
<feature type="chain" id="PRO_5044561320" description="Ionotropic glutamate receptor C-terminal domain-containing protein" evidence="9">
    <location>
        <begin position="25"/>
        <end position="631"/>
    </location>
</feature>
<keyword evidence="7" id="KW-0325">Glycoprotein</keyword>
<name>A0A1I8N6I2_MUSDO</name>
<proteinExistence type="predicted"/>
<evidence type="ECO:0000256" key="8">
    <source>
        <dbReference type="SAM" id="Phobius"/>
    </source>
</evidence>
<keyword evidence="4 8" id="KW-1133">Transmembrane helix</keyword>
<dbReference type="EnsemblMetazoa" id="MDOA012059-RA">
    <property type="protein sequence ID" value="MDOA012059-PA"/>
    <property type="gene ID" value="MDOA012059"/>
</dbReference>
<dbReference type="InterPro" id="IPR052192">
    <property type="entry name" value="Insect_Ionotropic_Sensory_Rcpt"/>
</dbReference>
<sequence>MNFKNLLILEILAFSSLFVKNIAPNGFIEDLQKEQQTNDEIKYQLKRLFNKVDQESRFDSCLLLGREDNIRDTLVAEVLQEDMGKTLLVQTFTRTFCSSCLKLNQNFILFIFWRYGDEDTYSRLLSQFLEYKRSNRIILLAPVHLSALFADIVSSYMFEKCVQNNLLNVIILLGNFYETMAFFAFELYPQFTLVNRSFGHDATEVEVFPNKMSNLHGHRIRTYPDQMIPRSVVYRDQYGLPKMKGYVVSFLETFAKSINGTLWWPLNLQDDKPVFYQNIFDMAKADRFDIPTALVPALYGNSSKIMSRSYEERPWCIMVPVEKPHSYKEFIYRSLNPLFFLRFVLSMMVLSLILEFSTKIMYSKLNQDYKITLDKIILNTKIFRGIFGCSFKLQPNSTKSLKILYTILFIRGLLITVQFSAILQSFLTHPLIVPVKNLKDLQANNLKIVIFKNDLDFIKNSRILNYKRFLPELKVFEDYYKYRELHSSFNTSYAYPVHHSQWYIYRTQQSSLPKPLFRLSNMCLNNMGNLGFVLPQNSLYLQPLNKFIIRANELGLPEYWMRLSYIELKKIGKIKNIPNPILEIEHRTMGPEEFNFIFEIMLKCYIFAFILLIAEIVCSKIYCKIECGLKK</sequence>